<comment type="caution">
    <text evidence="10">The sequence shown here is derived from an EMBL/GenBank/DDBJ whole genome shotgun (WGS) entry which is preliminary data.</text>
</comment>
<dbReference type="EMBL" id="JARAKH010000014">
    <property type="protein sequence ID" value="KAK8397218.1"/>
    <property type="molecule type" value="Genomic_DNA"/>
</dbReference>
<feature type="compositionally biased region" description="Basic and acidic residues" evidence="8">
    <location>
        <begin position="459"/>
        <end position="474"/>
    </location>
</feature>
<evidence type="ECO:0000313" key="11">
    <source>
        <dbReference type="Proteomes" id="UP001487740"/>
    </source>
</evidence>
<dbReference type="Proteomes" id="UP001487740">
    <property type="component" value="Unassembled WGS sequence"/>
</dbReference>
<evidence type="ECO:0000256" key="3">
    <source>
        <dbReference type="ARBA" id="ARBA00022840"/>
    </source>
</evidence>
<keyword evidence="6" id="KW-0206">Cytoskeleton</keyword>
<evidence type="ECO:0000313" key="10">
    <source>
        <dbReference type="EMBL" id="KAK8397218.1"/>
    </source>
</evidence>
<evidence type="ECO:0000256" key="4">
    <source>
        <dbReference type="ARBA" id="ARBA00023054"/>
    </source>
</evidence>
<keyword evidence="4" id="KW-0175">Coiled coil</keyword>
<comment type="similarity">
    <text evidence="7">Belongs to the TRAFAC class myosin-kinesin ATPase superfamily. Kinesin family.</text>
</comment>
<feature type="domain" description="Kinesin motor" evidence="9">
    <location>
        <begin position="1"/>
        <end position="289"/>
    </location>
</feature>
<keyword evidence="11" id="KW-1185">Reference proteome</keyword>
<evidence type="ECO:0000256" key="8">
    <source>
        <dbReference type="SAM" id="MobiDB-lite"/>
    </source>
</evidence>
<evidence type="ECO:0000256" key="2">
    <source>
        <dbReference type="ARBA" id="ARBA00022741"/>
    </source>
</evidence>
<dbReference type="InterPro" id="IPR001752">
    <property type="entry name" value="Kinesin_motor_dom"/>
</dbReference>
<dbReference type="Gene3D" id="3.40.850.10">
    <property type="entry name" value="Kinesin motor domain"/>
    <property type="match status" value="1"/>
</dbReference>
<feature type="region of interest" description="Disordered" evidence="8">
    <location>
        <begin position="328"/>
        <end position="367"/>
    </location>
</feature>
<dbReference type="GO" id="GO:0008017">
    <property type="term" value="F:microtubule binding"/>
    <property type="evidence" value="ECO:0007669"/>
    <property type="project" value="InterPro"/>
</dbReference>
<evidence type="ECO:0000256" key="6">
    <source>
        <dbReference type="ARBA" id="ARBA00023212"/>
    </source>
</evidence>
<feature type="region of interest" description="Disordered" evidence="8">
    <location>
        <begin position="444"/>
        <end position="494"/>
    </location>
</feature>
<accession>A0AAW0UDB3</accession>
<evidence type="ECO:0000256" key="7">
    <source>
        <dbReference type="PROSITE-ProRule" id="PRU00283"/>
    </source>
</evidence>
<dbReference type="Pfam" id="PF00225">
    <property type="entry name" value="Kinesin"/>
    <property type="match status" value="1"/>
</dbReference>
<dbReference type="PANTHER" id="PTHR47968:SF75">
    <property type="entry name" value="CENTROMERE-ASSOCIATED PROTEIN E"/>
    <property type="match status" value="1"/>
</dbReference>
<reference evidence="10 11" key="1">
    <citation type="submission" date="2023-03" db="EMBL/GenBank/DDBJ databases">
        <title>High-quality genome of Scylla paramamosain provides insights in environmental adaptation.</title>
        <authorList>
            <person name="Zhang L."/>
        </authorList>
    </citation>
    <scope>NUCLEOTIDE SEQUENCE [LARGE SCALE GENOMIC DNA]</scope>
    <source>
        <strain evidence="10">LZ_2023a</strain>
        <tissue evidence="10">Muscle</tissue>
    </source>
</reference>
<dbReference type="PROSITE" id="PS50067">
    <property type="entry name" value="KINESIN_MOTOR_2"/>
    <property type="match status" value="1"/>
</dbReference>
<proteinExistence type="inferred from homology"/>
<dbReference type="InterPro" id="IPR027417">
    <property type="entry name" value="P-loop_NTPase"/>
</dbReference>
<evidence type="ECO:0000256" key="1">
    <source>
        <dbReference type="ARBA" id="ARBA00004245"/>
    </source>
</evidence>
<dbReference type="GO" id="GO:0005524">
    <property type="term" value="F:ATP binding"/>
    <property type="evidence" value="ECO:0007669"/>
    <property type="project" value="UniProtKB-KW"/>
</dbReference>
<protein>
    <recommendedName>
        <fullName evidence="9">Kinesin motor domain-containing protein</fullName>
    </recommendedName>
</protein>
<dbReference type="GO" id="GO:0015630">
    <property type="term" value="C:microtubule cytoskeleton"/>
    <property type="evidence" value="ECO:0007669"/>
    <property type="project" value="UniProtKB-ARBA"/>
</dbReference>
<dbReference type="GO" id="GO:0003777">
    <property type="term" value="F:microtubule motor activity"/>
    <property type="evidence" value="ECO:0007669"/>
    <property type="project" value="InterPro"/>
</dbReference>
<evidence type="ECO:0000259" key="9">
    <source>
        <dbReference type="PROSITE" id="PS50067"/>
    </source>
</evidence>
<feature type="compositionally biased region" description="Basic and acidic residues" evidence="8">
    <location>
        <begin position="334"/>
        <end position="353"/>
    </location>
</feature>
<comment type="subcellular location">
    <subcellularLocation>
        <location evidence="1">Cytoplasm</location>
        <location evidence="1">Cytoskeleton</location>
    </subcellularLocation>
</comment>
<dbReference type="GO" id="GO:0007018">
    <property type="term" value="P:microtubule-based movement"/>
    <property type="evidence" value="ECO:0007669"/>
    <property type="project" value="InterPro"/>
</dbReference>
<dbReference type="InterPro" id="IPR027640">
    <property type="entry name" value="Kinesin-like_fam"/>
</dbReference>
<organism evidence="10 11">
    <name type="scientific">Scylla paramamosain</name>
    <name type="common">Mud crab</name>
    <dbReference type="NCBI Taxonomy" id="85552"/>
    <lineage>
        <taxon>Eukaryota</taxon>
        <taxon>Metazoa</taxon>
        <taxon>Ecdysozoa</taxon>
        <taxon>Arthropoda</taxon>
        <taxon>Crustacea</taxon>
        <taxon>Multicrustacea</taxon>
        <taxon>Malacostraca</taxon>
        <taxon>Eumalacostraca</taxon>
        <taxon>Eucarida</taxon>
        <taxon>Decapoda</taxon>
        <taxon>Pleocyemata</taxon>
        <taxon>Brachyura</taxon>
        <taxon>Eubrachyura</taxon>
        <taxon>Portunoidea</taxon>
        <taxon>Portunidae</taxon>
        <taxon>Portuninae</taxon>
        <taxon>Scylla</taxon>
    </lineage>
</organism>
<feature type="compositionally biased region" description="Acidic residues" evidence="8">
    <location>
        <begin position="475"/>
        <end position="494"/>
    </location>
</feature>
<dbReference type="SUPFAM" id="SSF52540">
    <property type="entry name" value="P-loop containing nucleoside triphosphate hydrolases"/>
    <property type="match status" value="1"/>
</dbReference>
<evidence type="ECO:0000256" key="5">
    <source>
        <dbReference type="ARBA" id="ARBA00023175"/>
    </source>
</evidence>
<dbReference type="SMART" id="SM00129">
    <property type="entry name" value="KISc"/>
    <property type="match status" value="1"/>
</dbReference>
<gene>
    <name evidence="10" type="ORF">O3P69_004736</name>
</gene>
<keyword evidence="6" id="KW-0963">Cytoplasm</keyword>
<dbReference type="InterPro" id="IPR036961">
    <property type="entry name" value="Kinesin_motor_dom_sf"/>
</dbReference>
<keyword evidence="2" id="KW-0547">Nucleotide-binding</keyword>
<sequence length="494" mass="56510">MMTSQRLANRDTVYLLAGKGAAAEGVAEWKVKGAGVVQLDKQTNTPFGKKYKFGKSRYLMGPAQHPKGILQRAFTDILTYAKAVRSYFCLFRVSYIEIYNERIEDLLTTTTTTTTPSLELVTDCGGRVVWCGAREVVITKLQEGHSEHVRRARRTKGRLEASHTVFRIIMESLPRYRDYSRWEEVSVAISFLDFVTVAGVELLPALGSITEELRGGPAVTQSLFTLHNFVVSECSNKSMLYDGRRTVLTRVLREALVGDSHSIFLCTCSLANTTHTLDTVRFGDAAAWLVQHPTRRLYLASLLHTTTAAILHSHQAARRLLCSKRTHGTAGSGLRKEQQEEQEEQDSRVRQELESEEEPVVARKRGRPRKYPVRFKPFGRECPTKIDYLALWKSRYLNSKDPRQERGRKQKREREEKFYMAGAFTLTTTSKRHSLRHLYKTGSLRTSDTSTYYGGYLKEGLKKKEEEERGVREEDEKENEEMEEEKEEEEDEGV</sequence>
<dbReference type="AlphaFoldDB" id="A0AAW0UDB3"/>
<name>A0AAW0UDB3_SCYPA</name>
<comment type="caution">
    <text evidence="7">Lacks conserved residue(s) required for the propagation of feature annotation.</text>
</comment>
<keyword evidence="5" id="KW-0505">Motor protein</keyword>
<keyword evidence="3" id="KW-0067">ATP-binding</keyword>
<dbReference type="PANTHER" id="PTHR47968">
    <property type="entry name" value="CENTROMERE PROTEIN E"/>
    <property type="match status" value="1"/>
</dbReference>